<evidence type="ECO:0000256" key="8">
    <source>
        <dbReference type="ARBA" id="ARBA00023136"/>
    </source>
</evidence>
<feature type="transmembrane region" description="Helical" evidence="9">
    <location>
        <begin position="281"/>
        <end position="302"/>
    </location>
</feature>
<dbReference type="GO" id="GO:0015188">
    <property type="term" value="F:L-isoleucine transmembrane transporter activity"/>
    <property type="evidence" value="ECO:0007669"/>
    <property type="project" value="TreeGrafter"/>
</dbReference>
<dbReference type="HOGENOM" id="CLU_036807_0_1_9"/>
<feature type="transmembrane region" description="Helical" evidence="9">
    <location>
        <begin position="40"/>
        <end position="63"/>
    </location>
</feature>
<dbReference type="NCBIfam" id="TIGR00796">
    <property type="entry name" value="livcs"/>
    <property type="match status" value="1"/>
</dbReference>
<keyword evidence="4" id="KW-1003">Cell membrane</keyword>
<feature type="transmembrane region" description="Helical" evidence="9">
    <location>
        <begin position="374"/>
        <end position="394"/>
    </location>
</feature>
<sequence length="451" mass="48398">MNNLSKKDLVLVSLMLFSLFFGAGNLIFPPFLGQSAGNATWITILGFFITAVGFPVLGVIAVAKSSGLHKLASRVHPLFATVFTVLIYLSIGPGLGIPRAGSLPFEMAVRPFLPEGFISHEVALFIYTFLFFAVAYWLCLTPSKLVDRMGKVLTPALLILISTIFIASLFNPVGSYGNATGNYIDSPFVSGFLDGYMTMDTIAALNFGIVISLVIKSKGVKGEKAIVKNSVKAGMIAGGLLIVIYSMLAHLGASSGGAFGATENGAQTLSNVMLHLFGNSGGILLAVIFTLACLTTCVGLITSCSQYFVTLNEKISYKTWVRVLSLSSMILANMGLTKILSVSVPVLDAIYPVAIVLIILAMLDKFFKENQMIYGASIAFTAIVSIIYALSNTVLNVPFLTNLVDWLPFYDKGLGWIMPAIFGMVLGFVLKVFKERAYSSEVVISKEGTIK</sequence>
<dbReference type="RefSeq" id="WP_039311725.1">
    <property type="nucleotide sequence ID" value="NZ_CP006905.1"/>
</dbReference>
<evidence type="ECO:0000313" key="10">
    <source>
        <dbReference type="EMBL" id="AIY83578.1"/>
    </source>
</evidence>
<feature type="transmembrane region" description="Helical" evidence="9">
    <location>
        <begin position="75"/>
        <end position="97"/>
    </location>
</feature>
<feature type="transmembrane region" description="Helical" evidence="9">
    <location>
        <begin position="236"/>
        <end position="261"/>
    </location>
</feature>
<organism evidence="10 11">
    <name type="scientific">Clostridium baratii str. Sullivan</name>
    <dbReference type="NCBI Taxonomy" id="1415775"/>
    <lineage>
        <taxon>Bacteria</taxon>
        <taxon>Bacillati</taxon>
        <taxon>Bacillota</taxon>
        <taxon>Clostridia</taxon>
        <taxon>Eubacteriales</taxon>
        <taxon>Clostridiaceae</taxon>
        <taxon>Clostridium</taxon>
    </lineage>
</organism>
<proteinExistence type="inferred from homology"/>
<dbReference type="OrthoDB" id="9783920at2"/>
<keyword evidence="5 9" id="KW-0812">Transmembrane</keyword>
<feature type="transmembrane region" description="Helical" evidence="9">
    <location>
        <begin position="414"/>
        <end position="433"/>
    </location>
</feature>
<evidence type="ECO:0000256" key="5">
    <source>
        <dbReference type="ARBA" id="ARBA00022692"/>
    </source>
</evidence>
<evidence type="ECO:0000256" key="7">
    <source>
        <dbReference type="ARBA" id="ARBA00022989"/>
    </source>
</evidence>
<dbReference type="Proteomes" id="UP000030635">
    <property type="component" value="Chromosome"/>
</dbReference>
<evidence type="ECO:0000256" key="6">
    <source>
        <dbReference type="ARBA" id="ARBA00022970"/>
    </source>
</evidence>
<dbReference type="KEGG" id="cbv:U729_733"/>
<dbReference type="GO" id="GO:0015818">
    <property type="term" value="P:isoleucine transport"/>
    <property type="evidence" value="ECO:0007669"/>
    <property type="project" value="TreeGrafter"/>
</dbReference>
<dbReference type="eggNOG" id="COG1114">
    <property type="taxonomic scope" value="Bacteria"/>
</dbReference>
<dbReference type="PANTHER" id="PTHR30588:SF0">
    <property type="entry name" value="BRANCHED-CHAIN AMINO ACID PERMEASE BRNQ"/>
    <property type="match status" value="1"/>
</dbReference>
<comment type="subcellular location">
    <subcellularLocation>
        <location evidence="1 9">Cell membrane</location>
        <topology evidence="1 9">Multi-pass membrane protein</topology>
    </subcellularLocation>
</comment>
<feature type="transmembrane region" description="Helical" evidence="9">
    <location>
        <begin position="152"/>
        <end position="170"/>
    </location>
</feature>
<keyword evidence="6 9" id="KW-0029">Amino-acid transport</keyword>
<protein>
    <recommendedName>
        <fullName evidence="9">Branched-chain amino acid transport system carrier protein</fullName>
    </recommendedName>
</protein>
<evidence type="ECO:0000256" key="3">
    <source>
        <dbReference type="ARBA" id="ARBA00022448"/>
    </source>
</evidence>
<dbReference type="GO" id="GO:0015190">
    <property type="term" value="F:L-leucine transmembrane transporter activity"/>
    <property type="evidence" value="ECO:0007669"/>
    <property type="project" value="TreeGrafter"/>
</dbReference>
<keyword evidence="8 9" id="KW-0472">Membrane</keyword>
<dbReference type="STRING" id="1561.NPD11_2273"/>
<dbReference type="GO" id="GO:0015820">
    <property type="term" value="P:L-leucine transport"/>
    <property type="evidence" value="ECO:0007669"/>
    <property type="project" value="TreeGrafter"/>
</dbReference>
<accession>A0A0A7FVG1</accession>
<keyword evidence="11" id="KW-1185">Reference proteome</keyword>
<evidence type="ECO:0000313" key="11">
    <source>
        <dbReference type="Proteomes" id="UP000030635"/>
    </source>
</evidence>
<feature type="transmembrane region" description="Helical" evidence="9">
    <location>
        <begin position="196"/>
        <end position="215"/>
    </location>
</feature>
<feature type="transmembrane region" description="Helical" evidence="9">
    <location>
        <begin position="117"/>
        <end position="140"/>
    </location>
</feature>
<dbReference type="EMBL" id="CP006905">
    <property type="protein sequence ID" value="AIY83578.1"/>
    <property type="molecule type" value="Genomic_DNA"/>
</dbReference>
<comment type="function">
    <text evidence="9">Component of the transport system for branched-chain amino acids.</text>
</comment>
<evidence type="ECO:0000256" key="1">
    <source>
        <dbReference type="ARBA" id="ARBA00004651"/>
    </source>
</evidence>
<name>A0A0A7FVG1_9CLOT</name>
<comment type="similarity">
    <text evidence="2 9">Belongs to the branched chain amino acid transporter family.</text>
</comment>
<reference evidence="10 11" key="1">
    <citation type="journal article" date="2015" name="Infect. Genet. Evol.">
        <title>Genomic sequences of six botulinum neurotoxin-producing strains representing three clostridial species illustrate the mobility and diversity of botulinum neurotoxin genes.</title>
        <authorList>
            <person name="Smith T.J."/>
            <person name="Hill K.K."/>
            <person name="Xie G."/>
            <person name="Foley B.T."/>
            <person name="Williamson C.H."/>
            <person name="Foster J.T."/>
            <person name="Johnson S.L."/>
            <person name="Chertkov O."/>
            <person name="Teshima H."/>
            <person name="Gibbons H.S."/>
            <person name="Johnsky L.A."/>
            <person name="Karavis M.A."/>
            <person name="Smith L.A."/>
        </authorList>
    </citation>
    <scope>NUCLEOTIDE SEQUENCE [LARGE SCALE GENOMIC DNA]</scope>
    <source>
        <strain evidence="10">Sullivan</strain>
    </source>
</reference>
<dbReference type="AlphaFoldDB" id="A0A0A7FVG1"/>
<evidence type="ECO:0000256" key="9">
    <source>
        <dbReference type="RuleBase" id="RU362122"/>
    </source>
</evidence>
<feature type="transmembrane region" description="Helical" evidence="9">
    <location>
        <begin position="9"/>
        <end position="28"/>
    </location>
</feature>
<feature type="transmembrane region" description="Helical" evidence="9">
    <location>
        <begin position="349"/>
        <end position="367"/>
    </location>
</feature>
<dbReference type="Pfam" id="PF05525">
    <property type="entry name" value="Branch_AA_trans"/>
    <property type="match status" value="1"/>
</dbReference>
<keyword evidence="3 9" id="KW-0813">Transport</keyword>
<evidence type="ECO:0000256" key="2">
    <source>
        <dbReference type="ARBA" id="ARBA00008540"/>
    </source>
</evidence>
<keyword evidence="7 9" id="KW-1133">Transmembrane helix</keyword>
<dbReference type="PANTHER" id="PTHR30588">
    <property type="entry name" value="BRANCHED-CHAIN AMINO ACID TRANSPORT SYSTEM 2 CARRIER PROTEIN"/>
    <property type="match status" value="1"/>
</dbReference>
<dbReference type="GO" id="GO:0005886">
    <property type="term" value="C:plasma membrane"/>
    <property type="evidence" value="ECO:0007669"/>
    <property type="project" value="UniProtKB-SubCell"/>
</dbReference>
<evidence type="ECO:0000256" key="4">
    <source>
        <dbReference type="ARBA" id="ARBA00022475"/>
    </source>
</evidence>
<feature type="transmembrane region" description="Helical" evidence="9">
    <location>
        <begin position="323"/>
        <end position="343"/>
    </location>
</feature>
<dbReference type="GO" id="GO:0005304">
    <property type="term" value="F:L-valine transmembrane transporter activity"/>
    <property type="evidence" value="ECO:0007669"/>
    <property type="project" value="TreeGrafter"/>
</dbReference>
<dbReference type="InterPro" id="IPR004685">
    <property type="entry name" value="Brnchd-chn_aa_trnsp_Livcs"/>
</dbReference>
<gene>
    <name evidence="10" type="primary">brnQ</name>
    <name evidence="10" type="ORF">U729_733</name>
</gene>